<name>A0A2I0JA93_PUNGR</name>
<sequence length="83" mass="8880">MVSGARAGAGRLDTLGRARRRAVTSARMRRRVTSGASRVHTCTHARGRTRGTFGGRTGARGDGSRTFRAVTDAARARARARAR</sequence>
<dbReference type="EMBL" id="PGOL01001874">
    <property type="protein sequence ID" value="PKI53182.1"/>
    <property type="molecule type" value="Genomic_DNA"/>
</dbReference>
<comment type="caution">
    <text evidence="2">The sequence shown here is derived from an EMBL/GenBank/DDBJ whole genome shotgun (WGS) entry which is preliminary data.</text>
</comment>
<gene>
    <name evidence="2" type="ORF">CRG98_026423</name>
</gene>
<keyword evidence="3" id="KW-1185">Reference proteome</keyword>
<evidence type="ECO:0000313" key="3">
    <source>
        <dbReference type="Proteomes" id="UP000233551"/>
    </source>
</evidence>
<accession>A0A2I0JA93</accession>
<protein>
    <submittedName>
        <fullName evidence="2">Uncharacterized protein</fullName>
    </submittedName>
</protein>
<reference evidence="2 3" key="1">
    <citation type="submission" date="2017-11" db="EMBL/GenBank/DDBJ databases">
        <title>De-novo sequencing of pomegranate (Punica granatum L.) genome.</title>
        <authorList>
            <person name="Akparov Z."/>
            <person name="Amiraslanov A."/>
            <person name="Hajiyeva S."/>
            <person name="Abbasov M."/>
            <person name="Kaur K."/>
            <person name="Hamwieh A."/>
            <person name="Solovyev V."/>
            <person name="Salamov A."/>
            <person name="Braich B."/>
            <person name="Kosarev P."/>
            <person name="Mahmoud A."/>
            <person name="Hajiyev E."/>
            <person name="Babayeva S."/>
            <person name="Izzatullayeva V."/>
            <person name="Mammadov A."/>
            <person name="Mammadov A."/>
            <person name="Sharifova S."/>
            <person name="Ojaghi J."/>
            <person name="Eynullazada K."/>
            <person name="Bayramov B."/>
            <person name="Abdulazimova A."/>
            <person name="Shahmuradov I."/>
        </authorList>
    </citation>
    <scope>NUCLEOTIDE SEQUENCE [LARGE SCALE GENOMIC DNA]</scope>
    <source>
        <strain evidence="3">cv. AG2017</strain>
        <tissue evidence="2">Leaf</tissue>
    </source>
</reference>
<organism evidence="2 3">
    <name type="scientific">Punica granatum</name>
    <name type="common">Pomegranate</name>
    <dbReference type="NCBI Taxonomy" id="22663"/>
    <lineage>
        <taxon>Eukaryota</taxon>
        <taxon>Viridiplantae</taxon>
        <taxon>Streptophyta</taxon>
        <taxon>Embryophyta</taxon>
        <taxon>Tracheophyta</taxon>
        <taxon>Spermatophyta</taxon>
        <taxon>Magnoliopsida</taxon>
        <taxon>eudicotyledons</taxon>
        <taxon>Gunneridae</taxon>
        <taxon>Pentapetalae</taxon>
        <taxon>rosids</taxon>
        <taxon>malvids</taxon>
        <taxon>Myrtales</taxon>
        <taxon>Lythraceae</taxon>
        <taxon>Punica</taxon>
    </lineage>
</organism>
<evidence type="ECO:0000313" key="2">
    <source>
        <dbReference type="EMBL" id="PKI53182.1"/>
    </source>
</evidence>
<feature type="region of interest" description="Disordered" evidence="1">
    <location>
        <begin position="1"/>
        <end position="38"/>
    </location>
</feature>
<dbReference type="AlphaFoldDB" id="A0A2I0JA93"/>
<dbReference type="Proteomes" id="UP000233551">
    <property type="component" value="Unassembled WGS sequence"/>
</dbReference>
<evidence type="ECO:0000256" key="1">
    <source>
        <dbReference type="SAM" id="MobiDB-lite"/>
    </source>
</evidence>
<proteinExistence type="predicted"/>
<feature type="compositionally biased region" description="Basic residues" evidence="1">
    <location>
        <begin position="17"/>
        <end position="32"/>
    </location>
</feature>